<accession>A0AAE1GLC4</accession>
<keyword evidence="1" id="KW-0812">Transmembrane</keyword>
<evidence type="ECO:0000313" key="3">
    <source>
        <dbReference type="Proteomes" id="UP001286313"/>
    </source>
</evidence>
<gene>
    <name evidence="2" type="ORF">Pcinc_002452</name>
</gene>
<reference evidence="2" key="1">
    <citation type="submission" date="2023-10" db="EMBL/GenBank/DDBJ databases">
        <title>Genome assemblies of two species of porcelain crab, Petrolisthes cinctipes and Petrolisthes manimaculis (Anomura: Porcellanidae).</title>
        <authorList>
            <person name="Angst P."/>
        </authorList>
    </citation>
    <scope>NUCLEOTIDE SEQUENCE</scope>
    <source>
        <strain evidence="2">PB745_01</strain>
        <tissue evidence="2">Gill</tissue>
    </source>
</reference>
<proteinExistence type="predicted"/>
<evidence type="ECO:0000256" key="1">
    <source>
        <dbReference type="SAM" id="Phobius"/>
    </source>
</evidence>
<feature type="transmembrane region" description="Helical" evidence="1">
    <location>
        <begin position="66"/>
        <end position="88"/>
    </location>
</feature>
<name>A0AAE1GLC4_PETCI</name>
<comment type="caution">
    <text evidence="2">The sequence shown here is derived from an EMBL/GenBank/DDBJ whole genome shotgun (WGS) entry which is preliminary data.</text>
</comment>
<sequence length="162" mass="18328">MQIIRLYTHIDITKVKFFVVVFLGINVACELPDFTLLVQAVFKLFTTTYLPTYLPDWNISTQAYKVTNMGHLTITSLVVLVLVLGSFVTEAREPSLQCLKEKKGVIENCLRNHLKSGNYVYYSRRLDVGQTLNQKELHDLRKDLGGQGWACVLEGATECING</sequence>
<keyword evidence="1" id="KW-1133">Transmembrane helix</keyword>
<protein>
    <submittedName>
        <fullName evidence="2">Uncharacterized protein</fullName>
    </submittedName>
</protein>
<keyword evidence="3" id="KW-1185">Reference proteome</keyword>
<evidence type="ECO:0000313" key="2">
    <source>
        <dbReference type="EMBL" id="KAK3893749.1"/>
    </source>
</evidence>
<organism evidence="2 3">
    <name type="scientific">Petrolisthes cinctipes</name>
    <name type="common">Flat porcelain crab</name>
    <dbReference type="NCBI Taxonomy" id="88211"/>
    <lineage>
        <taxon>Eukaryota</taxon>
        <taxon>Metazoa</taxon>
        <taxon>Ecdysozoa</taxon>
        <taxon>Arthropoda</taxon>
        <taxon>Crustacea</taxon>
        <taxon>Multicrustacea</taxon>
        <taxon>Malacostraca</taxon>
        <taxon>Eumalacostraca</taxon>
        <taxon>Eucarida</taxon>
        <taxon>Decapoda</taxon>
        <taxon>Pleocyemata</taxon>
        <taxon>Anomura</taxon>
        <taxon>Galatheoidea</taxon>
        <taxon>Porcellanidae</taxon>
        <taxon>Petrolisthes</taxon>
    </lineage>
</organism>
<dbReference type="EMBL" id="JAWQEG010000179">
    <property type="protein sequence ID" value="KAK3893749.1"/>
    <property type="molecule type" value="Genomic_DNA"/>
</dbReference>
<keyword evidence="1" id="KW-0472">Membrane</keyword>
<dbReference type="AlphaFoldDB" id="A0AAE1GLC4"/>
<dbReference type="Proteomes" id="UP001286313">
    <property type="component" value="Unassembled WGS sequence"/>
</dbReference>